<evidence type="ECO:0000256" key="7">
    <source>
        <dbReference type="ARBA" id="ARBA00022807"/>
    </source>
</evidence>
<dbReference type="KEGG" id="ehn:H9Q80_19175"/>
<dbReference type="PANTHER" id="PTHR36108">
    <property type="entry name" value="COLOSSIN-B-RELATED"/>
    <property type="match status" value="1"/>
</dbReference>
<dbReference type="GO" id="GO:0008234">
    <property type="term" value="F:cysteine-type peptidase activity"/>
    <property type="evidence" value="ECO:0007669"/>
    <property type="project" value="UniProtKB-KW"/>
</dbReference>
<dbReference type="InterPro" id="IPR013783">
    <property type="entry name" value="Ig-like_fold"/>
</dbReference>
<evidence type="ECO:0000256" key="2">
    <source>
        <dbReference type="ARBA" id="ARBA00007257"/>
    </source>
</evidence>
<comment type="similarity">
    <text evidence="1">Belongs to the peptidase C40 family.</text>
</comment>
<dbReference type="SUPFAM" id="SSF54001">
    <property type="entry name" value="Cysteine proteinases"/>
    <property type="match status" value="1"/>
</dbReference>
<reference evidence="10 11" key="1">
    <citation type="submission" date="2020-08" db="EMBL/GenBank/DDBJ databases">
        <authorList>
            <person name="Liu C."/>
            <person name="Sun Q."/>
        </authorList>
    </citation>
    <scope>NUCLEOTIDE SEQUENCE [LARGE SCALE GENOMIC DNA]</scope>
    <source>
        <strain evidence="10 11">NSJ-61</strain>
    </source>
</reference>
<dbReference type="InterPro" id="IPR000064">
    <property type="entry name" value="NLP_P60_dom"/>
</dbReference>
<keyword evidence="8" id="KW-0812">Transmembrane</keyword>
<keyword evidence="11" id="KW-1185">Reference proteome</keyword>
<comment type="similarity">
    <text evidence="2">Belongs to the serine-aspartate repeat-containing protein (SDr) family.</text>
</comment>
<keyword evidence="3" id="KW-0964">Secreted</keyword>
<dbReference type="InterPro" id="IPR038765">
    <property type="entry name" value="Papain-like_cys_pep_sf"/>
</dbReference>
<dbReference type="PANTHER" id="PTHR36108:SF13">
    <property type="entry name" value="COLOSSIN-B-RELATED"/>
    <property type="match status" value="1"/>
</dbReference>
<dbReference type="AlphaFoldDB" id="A0A7G9GNE6"/>
<dbReference type="PROSITE" id="PS51935">
    <property type="entry name" value="NLPC_P60"/>
    <property type="match status" value="1"/>
</dbReference>
<dbReference type="Pfam" id="PF00877">
    <property type="entry name" value="NLPC_P60"/>
    <property type="match status" value="1"/>
</dbReference>
<evidence type="ECO:0000259" key="9">
    <source>
        <dbReference type="PROSITE" id="PS51935"/>
    </source>
</evidence>
<accession>A0A7G9GNE6</accession>
<keyword evidence="4" id="KW-0645">Protease</keyword>
<feature type="transmembrane region" description="Helical" evidence="8">
    <location>
        <begin position="1252"/>
        <end position="1270"/>
    </location>
</feature>
<keyword evidence="6" id="KW-0378">Hydrolase</keyword>
<evidence type="ECO:0000256" key="3">
    <source>
        <dbReference type="ARBA" id="ARBA00022525"/>
    </source>
</evidence>
<dbReference type="EMBL" id="CP060636">
    <property type="protein sequence ID" value="QNM12328.1"/>
    <property type="molecule type" value="Genomic_DNA"/>
</dbReference>
<keyword evidence="5" id="KW-0732">Signal</keyword>
<keyword evidence="7" id="KW-0788">Thiol protease</keyword>
<dbReference type="InterPro" id="IPR041033">
    <property type="entry name" value="SpaA_PFL_dom_1"/>
</dbReference>
<dbReference type="Proteomes" id="UP000515856">
    <property type="component" value="Chromosome"/>
</dbReference>
<gene>
    <name evidence="10" type="ORF">H9Q80_19175</name>
</gene>
<sequence length="1276" mass="141596">MKDKIKKAIHKVLMTIATIFITLSTVFSSMPLQVQAAGENIYFEVNKADEVLKEAQRHLGKPYVWGAAGPNSFDCSGFVSYVFKQVGLKFNADRFTTYSIDSYLEGLGVTSYTYSTEEANPKNVKAGDIILFYDNTGDALHMGIYMGNGKIIHCAAEMPSGPQQQVMISDIDLLSTKHGSSIITYKAYRIFPDEGGVRLKKTDEFGNALAGVKFKITMPNGSTKTVTTNSNGIWDSDDEGVNLDTGTYKYQEVSTVEGYLLDNTVRSFTVKAGVKASENVVVVTNNEPTGEIEVIKTNTNGDRVSNTVFKVYADKTITNRAGSKVFYTKDQLVATLTTSANGKASVKVPLGRYRIVESQVTNGYILNTKEHIVTLDYKNQTTSLITSSTTIENKEQKGKVVLKKSIDTTETDGKYGDAYLQDNQYALIAKEKITNAAGTIKYYEKDQIISYKKTDSNGMITWDDLPLGKYYIEEVDNNGSLQINSAKIDVSVDYAGQTVEKTVVNKTTADKPNMQKIQIFKSGIDGSSGVYDGLEDVEFTLKLKSDVNKSGWDKAVTYDVITTDKKGIATTKYLPYGVYLVKETKSPADRIPAPDFTISISKNYTSYKKDEQIKKINVNNAPLSAQVRIVKEDYDTGKAVTLNSASFKIKDEDGNYVVQKVGGVKIDTFTTNSKNQVVSIFGKQGEVVLPLKLQSGSYTIDEIKTPEGFLELEKPVTFKIENIRDMDQDEDQEPIITVKVKNRLPKGILTIKKVDQTTKLPMENVEYCLTAKKDIINMIDGSKLYKAGETVYEGKTNAKGIITIKDINMGEYELREKLTLEGYVLSEEVHDVVFTKKDNTTKVYEIGVNVTNIAPKGEIHLVKKDKDTKEFLSGVIYQLTAKEDIVSLDGRNTVLYKAGEPVSVDISEDGRYMTDETGEINIANLPLGKYELKEVQALEGYYLDTTVYDIDLSYDHSDKTLYTRSLEVTNKKTTTEISKVDATDEKELEGAELSLFDKDDNLIESWTSGKEPHIIKGLLIGMEYRLHEDLAPLGYATASDVTFTIDESGEATKVEMKDEITKTEILKVDADTKEPLAGAQLQVLEKESKNIIDEWTSSEEAHKITGLHVGKTYVLHEVNAPAGYHKAEDVEFTIADSGEILKVEMSDRITTIIVEKQDAENGEALQGAVLTIVDKETGKTVETWKSTKEPHEIKGLEVGKSYILKEISAPSHYEKAGDIEFKVEEDMQVQHLVMKDKRTPITVVQTGDETKVMPLLAIVLGAGIAVLVLYRKSKKQ</sequence>
<evidence type="ECO:0000256" key="4">
    <source>
        <dbReference type="ARBA" id="ARBA00022670"/>
    </source>
</evidence>
<organism evidence="10 11">
    <name type="scientific">[Eubacterium] hominis</name>
    <dbReference type="NCBI Taxonomy" id="2764325"/>
    <lineage>
        <taxon>Bacteria</taxon>
        <taxon>Bacillati</taxon>
        <taxon>Bacillota</taxon>
        <taxon>Erysipelotrichia</taxon>
        <taxon>Erysipelotrichales</taxon>
        <taxon>Erysipelotrichaceae</taxon>
        <taxon>Amedibacillus</taxon>
    </lineage>
</organism>
<proteinExistence type="inferred from homology"/>
<dbReference type="Gene3D" id="2.60.40.10">
    <property type="entry name" value="Immunoglobulins"/>
    <property type="match status" value="10"/>
</dbReference>
<evidence type="ECO:0000313" key="10">
    <source>
        <dbReference type="EMBL" id="QNM12328.1"/>
    </source>
</evidence>
<dbReference type="Pfam" id="PF17802">
    <property type="entry name" value="SpaA"/>
    <property type="match status" value="10"/>
</dbReference>
<dbReference type="RefSeq" id="WP_117516448.1">
    <property type="nucleotide sequence ID" value="NZ_CP060636.1"/>
</dbReference>
<evidence type="ECO:0000256" key="1">
    <source>
        <dbReference type="ARBA" id="ARBA00007074"/>
    </source>
</evidence>
<keyword evidence="8" id="KW-0472">Membrane</keyword>
<evidence type="ECO:0000256" key="8">
    <source>
        <dbReference type="SAM" id="Phobius"/>
    </source>
</evidence>
<feature type="domain" description="NlpC/P60" evidence="9">
    <location>
        <begin position="45"/>
        <end position="200"/>
    </location>
</feature>
<evidence type="ECO:0000256" key="5">
    <source>
        <dbReference type="ARBA" id="ARBA00022729"/>
    </source>
</evidence>
<protein>
    <submittedName>
        <fullName evidence="10">C40 family peptidase</fullName>
    </submittedName>
</protein>
<evidence type="ECO:0000256" key="6">
    <source>
        <dbReference type="ARBA" id="ARBA00022801"/>
    </source>
</evidence>
<name>A0A7G9GNE6_9FIRM</name>
<dbReference type="GO" id="GO:0006508">
    <property type="term" value="P:proteolysis"/>
    <property type="evidence" value="ECO:0007669"/>
    <property type="project" value="UniProtKB-KW"/>
</dbReference>
<keyword evidence="8" id="KW-1133">Transmembrane helix</keyword>
<evidence type="ECO:0000313" key="11">
    <source>
        <dbReference type="Proteomes" id="UP000515856"/>
    </source>
</evidence>
<dbReference type="Gene3D" id="3.90.1720.10">
    <property type="entry name" value="endopeptidase domain like (from Nostoc punctiforme)"/>
    <property type="match status" value="1"/>
</dbReference>